<dbReference type="GO" id="GO:0016020">
    <property type="term" value="C:membrane"/>
    <property type="evidence" value="ECO:0007669"/>
    <property type="project" value="InterPro"/>
</dbReference>
<feature type="chain" id="PRO_5025388134" description="alpha-1,2-Mannosidase" evidence="10">
    <location>
        <begin position="25"/>
        <end position="564"/>
    </location>
</feature>
<accession>A0A6A7C3G9</accession>
<keyword evidence="12" id="KW-1185">Reference proteome</keyword>
<sequence length="564" mass="64335">MLGRRRNRLLAAIVFFALVFTLYSKRPQEPDSVAAELTRIHWTSAKEQFPISTTMQLPTATAAAIPRIQIIGPKAGKADKQRLDKIREATQWAWNGYRNKGWGADEIKPVSGGVKNLFNGWGATLVDSLDTLWIMDMKKEFDEAVEQVKNIDFTTTKRSDIPLFETTIRYLGGLIGAYDVTGRQQQYAVLLHKAVELADVLYSAFDTPNRMPQTYYRWRPAFASQPHRAGYRVILAELGSLSLEFTRLAQLTGEPKYYDAVQRITDALEEWQNNTRIPGMWPINVDASGCEKPAQIHGLGSASKSGDETFSLGAMSDSTYEYLPKEYLLLGGKMDQYKKMYERAADVAKKYVLFRPMTPDNVDILFSGVLYVGVNITDDSYIYQHVPEAEHLSCFAGGMFAMGGKIFNRPEEVEIGAKLTNGCVWAYNVSQTGIMPEKFLTVRCSDSKDCPWDEKKYWAALDPKYILRPEAIESVFYMFRITGNEYWREVGWNMFVAIDTHTRTSLAHSAVKDVTMKTTAFEDSMESFWIAETLKYFYLLFEDSEKWSLDDYVFNTEAHPFKRM</sequence>
<dbReference type="GO" id="GO:0004571">
    <property type="term" value="F:mannosyl-oligosaccharide 1,2-alpha-mannosidase activity"/>
    <property type="evidence" value="ECO:0007669"/>
    <property type="project" value="InterPro"/>
</dbReference>
<dbReference type="Gene3D" id="1.50.10.10">
    <property type="match status" value="1"/>
</dbReference>
<evidence type="ECO:0000256" key="5">
    <source>
        <dbReference type="ARBA" id="ARBA00023157"/>
    </source>
</evidence>
<gene>
    <name evidence="11" type="ORF">K470DRAFT_281018</name>
</gene>
<name>A0A6A7C3G9_9PEZI</name>
<feature type="signal peptide" evidence="10">
    <location>
        <begin position="1"/>
        <end position="24"/>
    </location>
</feature>
<proteinExistence type="inferred from homology"/>
<evidence type="ECO:0000313" key="12">
    <source>
        <dbReference type="Proteomes" id="UP000799421"/>
    </source>
</evidence>
<keyword evidence="7" id="KW-0479">Metal-binding</keyword>
<dbReference type="InterPro" id="IPR001382">
    <property type="entry name" value="Glyco_hydro_47"/>
</dbReference>
<dbReference type="OrthoDB" id="8118055at2759"/>
<dbReference type="Pfam" id="PF01532">
    <property type="entry name" value="Glyco_hydro_47"/>
    <property type="match status" value="1"/>
</dbReference>
<keyword evidence="4 9" id="KW-0378">Hydrolase</keyword>
<dbReference type="FunFam" id="1.50.10.10:FF:000037">
    <property type="entry name" value="alpha-1,2-Mannosidase"/>
    <property type="match status" value="1"/>
</dbReference>
<dbReference type="PANTHER" id="PTHR11742:SF103">
    <property type="entry name" value="ENDOPLASMIC RETICULUM MANNOSIDASE MNL2-RELATED"/>
    <property type="match status" value="1"/>
</dbReference>
<evidence type="ECO:0000256" key="8">
    <source>
        <dbReference type="PIRSR" id="PIRSR601382-3"/>
    </source>
</evidence>
<evidence type="ECO:0000256" key="9">
    <source>
        <dbReference type="RuleBase" id="RU361193"/>
    </source>
</evidence>
<feature type="disulfide bond" evidence="8">
    <location>
        <begin position="394"/>
        <end position="423"/>
    </location>
</feature>
<evidence type="ECO:0000256" key="10">
    <source>
        <dbReference type="SAM" id="SignalP"/>
    </source>
</evidence>
<evidence type="ECO:0000256" key="2">
    <source>
        <dbReference type="ARBA" id="ARBA00004922"/>
    </source>
</evidence>
<dbReference type="AlphaFoldDB" id="A0A6A7C3G9"/>
<comment type="similarity">
    <text evidence="3 9">Belongs to the glycosyl hydrolase 47 family.</text>
</comment>
<evidence type="ECO:0000313" key="11">
    <source>
        <dbReference type="EMBL" id="KAF2862136.1"/>
    </source>
</evidence>
<evidence type="ECO:0000256" key="3">
    <source>
        <dbReference type="ARBA" id="ARBA00007658"/>
    </source>
</evidence>
<evidence type="ECO:0000256" key="1">
    <source>
        <dbReference type="ARBA" id="ARBA00001913"/>
    </source>
</evidence>
<dbReference type="Proteomes" id="UP000799421">
    <property type="component" value="Unassembled WGS sequence"/>
</dbReference>
<evidence type="ECO:0000256" key="4">
    <source>
        <dbReference type="ARBA" id="ARBA00022801"/>
    </source>
</evidence>
<dbReference type="UniPathway" id="UPA00378"/>
<comment type="pathway">
    <text evidence="2">Protein modification; protein glycosylation.</text>
</comment>
<dbReference type="EMBL" id="MU005967">
    <property type="protein sequence ID" value="KAF2862136.1"/>
    <property type="molecule type" value="Genomic_DNA"/>
</dbReference>
<dbReference type="EC" id="3.2.1.-" evidence="9"/>
<dbReference type="InterPro" id="IPR050749">
    <property type="entry name" value="Glycosyl_Hydrolase_47"/>
</dbReference>
<comment type="cofactor">
    <cofactor evidence="1 7">
        <name>Ca(2+)</name>
        <dbReference type="ChEBI" id="CHEBI:29108"/>
    </cofactor>
</comment>
<feature type="active site" description="Proton donor" evidence="6">
    <location>
        <position position="437"/>
    </location>
</feature>
<dbReference type="PANTHER" id="PTHR11742">
    <property type="entry name" value="MANNOSYL-OLIGOSACCHARIDE ALPHA-1,2-MANNOSIDASE-RELATED"/>
    <property type="match status" value="1"/>
</dbReference>
<dbReference type="GO" id="GO:0005509">
    <property type="term" value="F:calcium ion binding"/>
    <property type="evidence" value="ECO:0007669"/>
    <property type="project" value="InterPro"/>
</dbReference>
<dbReference type="PRINTS" id="PR00747">
    <property type="entry name" value="GLYHDRLASE47"/>
</dbReference>
<feature type="active site" evidence="6">
    <location>
        <position position="317"/>
    </location>
</feature>
<reference evidence="11" key="1">
    <citation type="journal article" date="2020" name="Stud. Mycol.">
        <title>101 Dothideomycetes genomes: a test case for predicting lifestyles and emergence of pathogens.</title>
        <authorList>
            <person name="Haridas S."/>
            <person name="Albert R."/>
            <person name="Binder M."/>
            <person name="Bloem J."/>
            <person name="Labutti K."/>
            <person name="Salamov A."/>
            <person name="Andreopoulos B."/>
            <person name="Baker S."/>
            <person name="Barry K."/>
            <person name="Bills G."/>
            <person name="Bluhm B."/>
            <person name="Cannon C."/>
            <person name="Castanera R."/>
            <person name="Culley D."/>
            <person name="Daum C."/>
            <person name="Ezra D."/>
            <person name="Gonzalez J."/>
            <person name="Henrissat B."/>
            <person name="Kuo A."/>
            <person name="Liang C."/>
            <person name="Lipzen A."/>
            <person name="Lutzoni F."/>
            <person name="Magnuson J."/>
            <person name="Mondo S."/>
            <person name="Nolan M."/>
            <person name="Ohm R."/>
            <person name="Pangilinan J."/>
            <person name="Park H.-J."/>
            <person name="Ramirez L."/>
            <person name="Alfaro M."/>
            <person name="Sun H."/>
            <person name="Tritt A."/>
            <person name="Yoshinaga Y."/>
            <person name="Zwiers L.-H."/>
            <person name="Turgeon B."/>
            <person name="Goodwin S."/>
            <person name="Spatafora J."/>
            <person name="Crous P."/>
            <person name="Grigoriev I."/>
        </authorList>
    </citation>
    <scope>NUCLEOTIDE SEQUENCE</scope>
    <source>
        <strain evidence="11">CBS 480.64</strain>
    </source>
</reference>
<feature type="active site" description="Proton donor" evidence="6">
    <location>
        <position position="165"/>
    </location>
</feature>
<dbReference type="GO" id="GO:0036503">
    <property type="term" value="P:ERAD pathway"/>
    <property type="evidence" value="ECO:0007669"/>
    <property type="project" value="UniProtKB-ARBA"/>
</dbReference>
<dbReference type="InterPro" id="IPR036026">
    <property type="entry name" value="Seven-hairpin_glycosidases"/>
</dbReference>
<dbReference type="SUPFAM" id="SSF48225">
    <property type="entry name" value="Seven-hairpin glycosidases"/>
    <property type="match status" value="1"/>
</dbReference>
<keyword evidence="9" id="KW-0326">Glycosidase</keyword>
<evidence type="ECO:0000256" key="6">
    <source>
        <dbReference type="PIRSR" id="PIRSR601382-1"/>
    </source>
</evidence>
<keyword evidence="7" id="KW-0106">Calcium</keyword>
<dbReference type="GO" id="GO:0005975">
    <property type="term" value="P:carbohydrate metabolic process"/>
    <property type="evidence" value="ECO:0007669"/>
    <property type="project" value="InterPro"/>
</dbReference>
<keyword evidence="5 8" id="KW-1015">Disulfide bond</keyword>
<evidence type="ECO:0000256" key="7">
    <source>
        <dbReference type="PIRSR" id="PIRSR601382-2"/>
    </source>
</evidence>
<feature type="active site" evidence="6">
    <location>
        <position position="470"/>
    </location>
</feature>
<dbReference type="InterPro" id="IPR012341">
    <property type="entry name" value="6hp_glycosidase-like_sf"/>
</dbReference>
<keyword evidence="10" id="KW-0732">Signal</keyword>
<feature type="binding site" evidence="7">
    <location>
        <position position="556"/>
    </location>
    <ligand>
        <name>Ca(2+)</name>
        <dbReference type="ChEBI" id="CHEBI:29108"/>
    </ligand>
</feature>
<organism evidence="11 12">
    <name type="scientific">Piedraia hortae CBS 480.64</name>
    <dbReference type="NCBI Taxonomy" id="1314780"/>
    <lineage>
        <taxon>Eukaryota</taxon>
        <taxon>Fungi</taxon>
        <taxon>Dikarya</taxon>
        <taxon>Ascomycota</taxon>
        <taxon>Pezizomycotina</taxon>
        <taxon>Dothideomycetes</taxon>
        <taxon>Dothideomycetidae</taxon>
        <taxon>Capnodiales</taxon>
        <taxon>Piedraiaceae</taxon>
        <taxon>Piedraia</taxon>
    </lineage>
</organism>
<protein>
    <recommendedName>
        <fullName evidence="9">alpha-1,2-Mannosidase</fullName>
        <ecNumber evidence="9">3.2.1.-</ecNumber>
    </recommendedName>
</protein>
<dbReference type="GO" id="GO:0005783">
    <property type="term" value="C:endoplasmic reticulum"/>
    <property type="evidence" value="ECO:0007669"/>
    <property type="project" value="TreeGrafter"/>
</dbReference>